<proteinExistence type="predicted"/>
<feature type="transmembrane region" description="Helical" evidence="1">
    <location>
        <begin position="107"/>
        <end position="129"/>
    </location>
</feature>
<keyword evidence="1" id="KW-1133">Transmembrane helix</keyword>
<reference evidence="2 3" key="1">
    <citation type="submission" date="2009-08" db="EMBL/GenBank/DDBJ databases">
        <authorList>
            <person name="Muzny D."/>
            <person name="Qin X."/>
            <person name="Deng J."/>
            <person name="Jiang H."/>
            <person name="Liu Y."/>
            <person name="Qu J."/>
            <person name="Song X.-Z."/>
            <person name="Zhang L."/>
            <person name="Thornton R."/>
            <person name="Coyle M."/>
            <person name="Francisco L."/>
            <person name="Jackson L."/>
            <person name="Javaid M."/>
            <person name="Korchina V."/>
            <person name="Kovar C."/>
            <person name="Mata R."/>
            <person name="Mathew T."/>
            <person name="Ngo R."/>
            <person name="Nguyen L."/>
            <person name="Nguyen N."/>
            <person name="Okwuonu G."/>
            <person name="Ongeri F."/>
            <person name="Pham C."/>
            <person name="Simmons D."/>
            <person name="Wilczek-Boney K."/>
            <person name="Hale W."/>
            <person name="Jakkamsetti A."/>
            <person name="Pham P."/>
            <person name="Ruth R."/>
            <person name="San Lucas F."/>
            <person name="Warren J."/>
            <person name="Zhang J."/>
            <person name="Zhao Z."/>
            <person name="Zhou C."/>
            <person name="Zhu D."/>
            <person name="Lee S."/>
            <person name="Bess C."/>
            <person name="Blankenburg K."/>
            <person name="Forbes L."/>
            <person name="Fu Q."/>
            <person name="Gubbala S."/>
            <person name="Hirani K."/>
            <person name="Jayaseelan J.C."/>
            <person name="Lara F."/>
            <person name="Munidasa M."/>
            <person name="Palculict T."/>
            <person name="Patil S."/>
            <person name="Pu L.-L."/>
            <person name="Saada N."/>
            <person name="Tang L."/>
            <person name="Weissenberger G."/>
            <person name="Zhu Y."/>
            <person name="Hemphill L."/>
            <person name="Shang Y."/>
            <person name="Youmans B."/>
            <person name="Ayvaz T."/>
            <person name="Ross M."/>
            <person name="Santibanez J."/>
            <person name="Aqrawi P."/>
            <person name="Gross S."/>
            <person name="Joshi V."/>
            <person name="Fowler G."/>
            <person name="Nazareth L."/>
            <person name="Reid J."/>
            <person name="Worley K."/>
            <person name="Petrosino J."/>
            <person name="Highlander S."/>
            <person name="Gibbs R."/>
        </authorList>
    </citation>
    <scope>NUCLEOTIDE SEQUENCE [LARGE SCALE GENOMIC DNA]</scope>
    <source>
        <strain evidence="2 3">ATCC 49175</strain>
    </source>
</reference>
<dbReference type="PANTHER" id="PTHR40078:SF1">
    <property type="entry name" value="INTEGRAL MEMBRANE PROTEIN"/>
    <property type="match status" value="1"/>
</dbReference>
<feature type="transmembrane region" description="Helical" evidence="1">
    <location>
        <begin position="51"/>
        <end position="69"/>
    </location>
</feature>
<keyword evidence="3" id="KW-1185">Reference proteome</keyword>
<evidence type="ECO:0000313" key="2">
    <source>
        <dbReference type="EMBL" id="EEW36853.1"/>
    </source>
</evidence>
<feature type="transmembrane region" description="Helical" evidence="1">
    <location>
        <begin position="76"/>
        <end position="95"/>
    </location>
</feature>
<dbReference type="PANTHER" id="PTHR40078">
    <property type="entry name" value="INTEGRAL MEMBRANE PROTEIN-RELATED"/>
    <property type="match status" value="1"/>
</dbReference>
<evidence type="ECO:0000313" key="3">
    <source>
        <dbReference type="Proteomes" id="UP000005926"/>
    </source>
</evidence>
<dbReference type="HOGENOM" id="CLU_083843_1_4_9"/>
<evidence type="ECO:0000256" key="1">
    <source>
        <dbReference type="SAM" id="Phobius"/>
    </source>
</evidence>
<dbReference type="Proteomes" id="UP000005926">
    <property type="component" value="Unassembled WGS sequence"/>
</dbReference>
<keyword evidence="1" id="KW-0472">Membrane</keyword>
<dbReference type="Pfam" id="PF19700">
    <property type="entry name" value="DUF6198"/>
    <property type="match status" value="1"/>
</dbReference>
<comment type="caution">
    <text evidence="2">The sequence shown here is derived from an EMBL/GenBank/DDBJ whole genome shotgun (WGS) entry which is preliminary data.</text>
</comment>
<evidence type="ECO:0008006" key="4">
    <source>
        <dbReference type="Google" id="ProtNLM"/>
    </source>
</evidence>
<name>C8NGM6_9LACT</name>
<dbReference type="eggNOG" id="COG2364">
    <property type="taxonomic scope" value="Bacteria"/>
</dbReference>
<dbReference type="AlphaFoldDB" id="C8NGM6"/>
<dbReference type="InterPro" id="IPR038750">
    <property type="entry name" value="YczE/YyaS-like"/>
</dbReference>
<keyword evidence="1" id="KW-0812">Transmembrane</keyword>
<accession>C8NGM6</accession>
<sequence length="202" mass="21782">MRLKKDKLGLRLVLLVISCFLIGLGAKMAGSSTLGADVVVLVWEGLNRTFGVSMAMSNIIVSLVFLAITLSINWRYIGFGTVVGMFLQSFFIDLFDFRALAEMDITIKIIAMVVGIALIAIGCAVYALAELGVGPYIAATLALHEKFKTSIPRNKFLIDASCVITAAIMGQWPTIGPVVSLVISGVIMDQTMVILKKLLPIK</sequence>
<dbReference type="STRING" id="638301.HMPREF0444_1071"/>
<dbReference type="EMBL" id="ACKZ01000020">
    <property type="protein sequence ID" value="EEW36853.1"/>
    <property type="molecule type" value="Genomic_DNA"/>
</dbReference>
<protein>
    <recommendedName>
        <fullName evidence="4">BCR, YitT family</fullName>
    </recommendedName>
</protein>
<gene>
    <name evidence="2" type="ORF">HMPREF0444_1071</name>
</gene>
<organism evidence="2 3">
    <name type="scientific">Granulicatella adiacens ATCC 49175</name>
    <dbReference type="NCBI Taxonomy" id="638301"/>
    <lineage>
        <taxon>Bacteria</taxon>
        <taxon>Bacillati</taxon>
        <taxon>Bacillota</taxon>
        <taxon>Bacilli</taxon>
        <taxon>Lactobacillales</taxon>
        <taxon>Carnobacteriaceae</taxon>
        <taxon>Granulicatella</taxon>
    </lineage>
</organism>